<dbReference type="SMART" id="SM00862">
    <property type="entry name" value="Trans_reg_C"/>
    <property type="match status" value="1"/>
</dbReference>
<dbReference type="Proteomes" id="UP000603904">
    <property type="component" value="Unassembled WGS sequence"/>
</dbReference>
<dbReference type="Gene3D" id="1.10.10.10">
    <property type="entry name" value="Winged helix-like DNA-binding domain superfamily/Winged helix DNA-binding domain"/>
    <property type="match status" value="1"/>
</dbReference>
<dbReference type="SUPFAM" id="SSF52172">
    <property type="entry name" value="CheY-like"/>
    <property type="match status" value="1"/>
</dbReference>
<evidence type="ECO:0000259" key="10">
    <source>
        <dbReference type="PROSITE" id="PS51755"/>
    </source>
</evidence>
<comment type="subcellular location">
    <subcellularLocation>
        <location evidence="1">Cytoplasm</location>
    </subcellularLocation>
</comment>
<evidence type="ECO:0000256" key="8">
    <source>
        <dbReference type="PROSITE-ProRule" id="PRU01091"/>
    </source>
</evidence>
<name>A0ABQ4G3V0_9ACTN</name>
<evidence type="ECO:0000256" key="2">
    <source>
        <dbReference type="ARBA" id="ARBA00022553"/>
    </source>
</evidence>
<dbReference type="EMBL" id="BOOC01000024">
    <property type="protein sequence ID" value="GIH41721.1"/>
    <property type="molecule type" value="Genomic_DNA"/>
</dbReference>
<gene>
    <name evidence="11" type="primary">mprA_2</name>
    <name evidence="11" type="ORF">Mco01_47210</name>
</gene>
<evidence type="ECO:0000256" key="6">
    <source>
        <dbReference type="ARBA" id="ARBA00023163"/>
    </source>
</evidence>
<comment type="caution">
    <text evidence="11">The sequence shown here is derived from an EMBL/GenBank/DDBJ whole genome shotgun (WGS) entry which is preliminary data.</text>
</comment>
<evidence type="ECO:0000313" key="12">
    <source>
        <dbReference type="Proteomes" id="UP000603904"/>
    </source>
</evidence>
<keyword evidence="3" id="KW-0902">Two-component regulatory system</keyword>
<keyword evidence="12" id="KW-1185">Reference proteome</keyword>
<keyword evidence="5 8" id="KW-0238">DNA-binding</keyword>
<dbReference type="PANTHER" id="PTHR48111">
    <property type="entry name" value="REGULATOR OF RPOS"/>
    <property type="match status" value="1"/>
</dbReference>
<dbReference type="InterPro" id="IPR039420">
    <property type="entry name" value="WalR-like"/>
</dbReference>
<sequence>MGDMRVLIVDDDDAVRRSLSHALRRDGYAVTEAADGLSALDRLSRVRHDAIVLDVLMPEPNGLEVCKRLRRRGDDTPILMLTARDLVVDRVAGLDAGADDYLVKPFALEELRARLRALLRRSGATREVLRFADVSLDTTEQRASRGGRALAMTRTELSLLELFLRNPRRVLTREMIYESVWGYDGTGGSTALWVHLSYLRAKLEEGGGPRLIQTVRGIGYVLREEP</sequence>
<feature type="domain" description="Response regulatory" evidence="9">
    <location>
        <begin position="5"/>
        <end position="119"/>
    </location>
</feature>
<evidence type="ECO:0000259" key="9">
    <source>
        <dbReference type="PROSITE" id="PS50110"/>
    </source>
</evidence>
<accession>A0ABQ4G3V0</accession>
<evidence type="ECO:0000256" key="5">
    <source>
        <dbReference type="ARBA" id="ARBA00023125"/>
    </source>
</evidence>
<dbReference type="PROSITE" id="PS50110">
    <property type="entry name" value="RESPONSE_REGULATORY"/>
    <property type="match status" value="1"/>
</dbReference>
<dbReference type="Pfam" id="PF00072">
    <property type="entry name" value="Response_reg"/>
    <property type="match status" value="1"/>
</dbReference>
<dbReference type="InterPro" id="IPR001789">
    <property type="entry name" value="Sig_transdc_resp-reg_receiver"/>
</dbReference>
<proteinExistence type="predicted"/>
<dbReference type="SMART" id="SM00448">
    <property type="entry name" value="REC"/>
    <property type="match status" value="1"/>
</dbReference>
<protein>
    <submittedName>
        <fullName evidence="11">Response regulator MprA</fullName>
    </submittedName>
</protein>
<organism evidence="11 12">
    <name type="scientific">Microbispora corallina</name>
    <dbReference type="NCBI Taxonomy" id="83302"/>
    <lineage>
        <taxon>Bacteria</taxon>
        <taxon>Bacillati</taxon>
        <taxon>Actinomycetota</taxon>
        <taxon>Actinomycetes</taxon>
        <taxon>Streptosporangiales</taxon>
        <taxon>Streptosporangiaceae</taxon>
        <taxon>Microbispora</taxon>
    </lineage>
</organism>
<dbReference type="InterPro" id="IPR036388">
    <property type="entry name" value="WH-like_DNA-bd_sf"/>
</dbReference>
<feature type="domain" description="OmpR/PhoB-type" evidence="10">
    <location>
        <begin position="126"/>
        <end position="224"/>
    </location>
</feature>
<evidence type="ECO:0000256" key="1">
    <source>
        <dbReference type="ARBA" id="ARBA00004496"/>
    </source>
</evidence>
<keyword evidence="6" id="KW-0804">Transcription</keyword>
<feature type="DNA-binding region" description="OmpR/PhoB-type" evidence="8">
    <location>
        <begin position="126"/>
        <end position="224"/>
    </location>
</feature>
<dbReference type="CDD" id="cd00383">
    <property type="entry name" value="trans_reg_C"/>
    <property type="match status" value="1"/>
</dbReference>
<dbReference type="InterPro" id="IPR001867">
    <property type="entry name" value="OmpR/PhoB-type_DNA-bd"/>
</dbReference>
<dbReference type="Pfam" id="PF00486">
    <property type="entry name" value="Trans_reg_C"/>
    <property type="match status" value="1"/>
</dbReference>
<evidence type="ECO:0000256" key="7">
    <source>
        <dbReference type="PROSITE-ProRule" id="PRU00169"/>
    </source>
</evidence>
<dbReference type="Gene3D" id="3.40.50.2300">
    <property type="match status" value="1"/>
</dbReference>
<dbReference type="PROSITE" id="PS51755">
    <property type="entry name" value="OMPR_PHOB"/>
    <property type="match status" value="1"/>
</dbReference>
<evidence type="ECO:0000256" key="4">
    <source>
        <dbReference type="ARBA" id="ARBA00023015"/>
    </source>
</evidence>
<keyword evidence="2 7" id="KW-0597">Phosphoprotein</keyword>
<reference evidence="11 12" key="1">
    <citation type="submission" date="2021-01" db="EMBL/GenBank/DDBJ databases">
        <title>Whole genome shotgun sequence of Microbispora corallina NBRC 16416.</title>
        <authorList>
            <person name="Komaki H."/>
            <person name="Tamura T."/>
        </authorList>
    </citation>
    <scope>NUCLEOTIDE SEQUENCE [LARGE SCALE GENOMIC DNA]</scope>
    <source>
        <strain evidence="11 12">NBRC 16416</strain>
    </source>
</reference>
<dbReference type="CDD" id="cd17574">
    <property type="entry name" value="REC_OmpR"/>
    <property type="match status" value="1"/>
</dbReference>
<feature type="modified residue" description="4-aspartylphosphate" evidence="7">
    <location>
        <position position="54"/>
    </location>
</feature>
<keyword evidence="4" id="KW-0805">Transcription regulation</keyword>
<dbReference type="PANTHER" id="PTHR48111:SF22">
    <property type="entry name" value="REGULATOR OF RPOS"/>
    <property type="match status" value="1"/>
</dbReference>
<evidence type="ECO:0000313" key="11">
    <source>
        <dbReference type="EMBL" id="GIH41721.1"/>
    </source>
</evidence>
<dbReference type="InterPro" id="IPR011006">
    <property type="entry name" value="CheY-like_superfamily"/>
</dbReference>
<evidence type="ECO:0000256" key="3">
    <source>
        <dbReference type="ARBA" id="ARBA00023012"/>
    </source>
</evidence>
<dbReference type="Gene3D" id="6.10.250.690">
    <property type="match status" value="1"/>
</dbReference>